<dbReference type="AlphaFoldDB" id="A0A414P839"/>
<reference evidence="1 2" key="1">
    <citation type="submission" date="2018-08" db="EMBL/GenBank/DDBJ databases">
        <title>A genome reference for cultivated species of the human gut microbiota.</title>
        <authorList>
            <person name="Zou Y."/>
            <person name="Xue W."/>
            <person name="Luo G."/>
        </authorList>
    </citation>
    <scope>NUCLEOTIDE SEQUENCE [LARGE SCALE GENOMIC DNA]</scope>
    <source>
        <strain evidence="1 2">AM25-1LB</strain>
    </source>
</reference>
<sequence>MNIINKAFLAGAKKMNSSVSPLLRLSDKLSEPAYRKATIKTFKNGNRLIDADILMANRMKITVCMYAVGSIAGVIAKRIANH</sequence>
<name>A0A414P839_9FIRM</name>
<comment type="caution">
    <text evidence="1">The sequence shown here is derived from an EMBL/GenBank/DDBJ whole genome shotgun (WGS) entry which is preliminary data.</text>
</comment>
<evidence type="ECO:0000313" key="2">
    <source>
        <dbReference type="Proteomes" id="UP000284902"/>
    </source>
</evidence>
<gene>
    <name evidence="1" type="ORF">DW672_03825</name>
</gene>
<dbReference type="RefSeq" id="WP_118212630.1">
    <property type="nucleotide sequence ID" value="NZ_JAQEAN010000008.1"/>
</dbReference>
<organism evidence="1 2">
    <name type="scientific">[Ruminococcus] lactaris</name>
    <dbReference type="NCBI Taxonomy" id="46228"/>
    <lineage>
        <taxon>Bacteria</taxon>
        <taxon>Bacillati</taxon>
        <taxon>Bacillota</taxon>
        <taxon>Clostridia</taxon>
        <taxon>Lachnospirales</taxon>
        <taxon>Lachnospiraceae</taxon>
        <taxon>Mediterraneibacter</taxon>
    </lineage>
</organism>
<accession>A0A414P839</accession>
<evidence type="ECO:0000313" key="1">
    <source>
        <dbReference type="EMBL" id="RHF62380.1"/>
    </source>
</evidence>
<proteinExistence type="predicted"/>
<protein>
    <submittedName>
        <fullName evidence="1">Uncharacterized protein</fullName>
    </submittedName>
</protein>
<dbReference type="Proteomes" id="UP000284902">
    <property type="component" value="Unassembled WGS sequence"/>
</dbReference>
<dbReference type="EMBL" id="QRHG01000006">
    <property type="protein sequence ID" value="RHF62380.1"/>
    <property type="molecule type" value="Genomic_DNA"/>
</dbReference>